<dbReference type="AntiFam" id="ANF00011">
    <property type="entry name" value="tRNA translation"/>
</dbReference>
<name>A0A554LMD4_9BACT</name>
<evidence type="ECO:0000313" key="2">
    <source>
        <dbReference type="Proteomes" id="UP000316495"/>
    </source>
</evidence>
<proteinExistence type="predicted"/>
<dbReference type="AlphaFoldDB" id="A0A554LMD4"/>
<dbReference type="Proteomes" id="UP000316495">
    <property type="component" value="Unassembled WGS sequence"/>
</dbReference>
<sequence>MVNKFLYDLRRSLNILQNLLLDLCSLSLISFGTDSQILTDDLHFICPPIAWSRNRDSNPGPLLYESIALPTKLFRLLERVMGFEPTTSSLPVLRRSRWSSRPDSNRRSSPWEGDILPAELLLQLLLRRMEEGRILPARNATHSVAGGPLNYTRKYTSMLANFSYLLNIILVIR</sequence>
<organism evidence="1 2">
    <name type="scientific">Candidatus Berkelbacteria bacterium Athens1014_28</name>
    <dbReference type="NCBI Taxonomy" id="2017145"/>
    <lineage>
        <taxon>Bacteria</taxon>
        <taxon>Candidatus Berkelbacteria</taxon>
    </lineage>
</organism>
<accession>A0A554LMD4</accession>
<comment type="caution">
    <text evidence="1">The sequence shown here is derived from an EMBL/GenBank/DDBJ whole genome shotgun (WGS) entry which is preliminary data.</text>
</comment>
<dbReference type="EMBL" id="VMGN01000028">
    <property type="protein sequence ID" value="TSC93789.1"/>
    <property type="molecule type" value="Genomic_DNA"/>
</dbReference>
<protein>
    <submittedName>
        <fullName evidence="1">Uncharacterized protein</fullName>
    </submittedName>
</protein>
<evidence type="ECO:0000313" key="1">
    <source>
        <dbReference type="EMBL" id="TSC93789.1"/>
    </source>
</evidence>
<gene>
    <name evidence="1" type="ORF">Athens101428_531</name>
</gene>
<reference evidence="1 2" key="1">
    <citation type="submission" date="2017-07" db="EMBL/GenBank/DDBJ databases">
        <title>Mechanisms for carbon and nitrogen cycling indicate functional differentiation within the Candidate Phyla Radiation.</title>
        <authorList>
            <person name="Danczak R.E."/>
            <person name="Johnston M.D."/>
            <person name="Kenah C."/>
            <person name="Slattery M."/>
            <person name="Wrighton K.C."/>
            <person name="Wilkins M.J."/>
        </authorList>
    </citation>
    <scope>NUCLEOTIDE SEQUENCE [LARGE SCALE GENOMIC DNA]</scope>
    <source>
        <strain evidence="1">Athens1014_28</strain>
    </source>
</reference>